<protein>
    <submittedName>
        <fullName evidence="2 3">Variant surface glycoprotein 3717</fullName>
    </submittedName>
</protein>
<dbReference type="VEuPathDB" id="VectorBase:ASIC001554"/>
<dbReference type="AlphaFoldDB" id="A0A084VBF7"/>
<name>A0A084VBF7_ANOSI</name>
<dbReference type="Proteomes" id="UP000030765">
    <property type="component" value="Unassembled WGS sequence"/>
</dbReference>
<organism evidence="2">
    <name type="scientific">Anopheles sinensis</name>
    <name type="common">Mosquito</name>
    <dbReference type="NCBI Taxonomy" id="74873"/>
    <lineage>
        <taxon>Eukaryota</taxon>
        <taxon>Metazoa</taxon>
        <taxon>Ecdysozoa</taxon>
        <taxon>Arthropoda</taxon>
        <taxon>Hexapoda</taxon>
        <taxon>Insecta</taxon>
        <taxon>Pterygota</taxon>
        <taxon>Neoptera</taxon>
        <taxon>Endopterygota</taxon>
        <taxon>Diptera</taxon>
        <taxon>Nematocera</taxon>
        <taxon>Culicoidea</taxon>
        <taxon>Culicidae</taxon>
        <taxon>Anophelinae</taxon>
        <taxon>Anopheles</taxon>
    </lineage>
</organism>
<dbReference type="EnsemblMetazoa" id="ASIC001554-RA">
    <property type="protein sequence ID" value="ASIC001554-PA"/>
    <property type="gene ID" value="ASIC001554"/>
</dbReference>
<feature type="region of interest" description="Disordered" evidence="1">
    <location>
        <begin position="1"/>
        <end position="31"/>
    </location>
</feature>
<dbReference type="EMBL" id="ATLV01006740">
    <property type="status" value="NOT_ANNOTATED_CDS"/>
    <property type="molecule type" value="Genomic_DNA"/>
</dbReference>
<evidence type="ECO:0000256" key="1">
    <source>
        <dbReference type="SAM" id="MobiDB-lite"/>
    </source>
</evidence>
<dbReference type="EMBL" id="KE524380">
    <property type="protein sequence ID" value="KFB35301.1"/>
    <property type="molecule type" value="Genomic_DNA"/>
</dbReference>
<proteinExistence type="predicted"/>
<evidence type="ECO:0000313" key="3">
    <source>
        <dbReference type="EnsemblMetazoa" id="ASIC001554-PA"/>
    </source>
</evidence>
<evidence type="ECO:0000313" key="2">
    <source>
        <dbReference type="EMBL" id="KFB35301.1"/>
    </source>
</evidence>
<reference evidence="3" key="2">
    <citation type="submission" date="2020-05" db="UniProtKB">
        <authorList>
            <consortium name="EnsemblMetazoa"/>
        </authorList>
    </citation>
    <scope>IDENTIFICATION</scope>
</reference>
<evidence type="ECO:0000313" key="4">
    <source>
        <dbReference type="Proteomes" id="UP000030765"/>
    </source>
</evidence>
<reference evidence="2 4" key="1">
    <citation type="journal article" date="2014" name="BMC Genomics">
        <title>Genome sequence of Anopheles sinensis provides insight into genetics basis of mosquito competence for malaria parasites.</title>
        <authorList>
            <person name="Zhou D."/>
            <person name="Zhang D."/>
            <person name="Ding G."/>
            <person name="Shi L."/>
            <person name="Hou Q."/>
            <person name="Ye Y."/>
            <person name="Xu Y."/>
            <person name="Zhou H."/>
            <person name="Xiong C."/>
            <person name="Li S."/>
            <person name="Yu J."/>
            <person name="Hong S."/>
            <person name="Yu X."/>
            <person name="Zou P."/>
            <person name="Chen C."/>
            <person name="Chang X."/>
            <person name="Wang W."/>
            <person name="Lv Y."/>
            <person name="Sun Y."/>
            <person name="Ma L."/>
            <person name="Shen B."/>
            <person name="Zhu C."/>
        </authorList>
    </citation>
    <scope>NUCLEOTIDE SEQUENCE [LARGE SCALE GENOMIC DNA]</scope>
</reference>
<feature type="compositionally biased region" description="Polar residues" evidence="1">
    <location>
        <begin position="10"/>
        <end position="22"/>
    </location>
</feature>
<sequence length="55" mass="6072">MDEALKIRPGQTTRRQSPSTGPTFAWARGGHVQDRPEGCKWILFPVPAAAGRLRV</sequence>
<accession>A0A084VBF7</accession>
<keyword evidence="4" id="KW-1185">Reference proteome</keyword>
<gene>
    <name evidence="2" type="ORF">ZHAS_00001554</name>
</gene>